<dbReference type="InterPro" id="IPR003661">
    <property type="entry name" value="HisK_dim/P_dom"/>
</dbReference>
<evidence type="ECO:0000313" key="12">
    <source>
        <dbReference type="EMBL" id="MFB9056130.1"/>
    </source>
</evidence>
<dbReference type="InterPro" id="IPR011006">
    <property type="entry name" value="CheY-like_superfamily"/>
</dbReference>
<dbReference type="InterPro" id="IPR011110">
    <property type="entry name" value="Reg_prop"/>
</dbReference>
<evidence type="ECO:0000259" key="10">
    <source>
        <dbReference type="PROSITE" id="PS50109"/>
    </source>
</evidence>
<dbReference type="SUPFAM" id="SSF63829">
    <property type="entry name" value="Calcium-dependent phosphotriesterase"/>
    <property type="match status" value="4"/>
</dbReference>
<dbReference type="Gene3D" id="3.30.565.10">
    <property type="entry name" value="Histidine kinase-like ATPase, C-terminal domain"/>
    <property type="match status" value="1"/>
</dbReference>
<dbReference type="SMART" id="SM00448">
    <property type="entry name" value="REC"/>
    <property type="match status" value="1"/>
</dbReference>
<evidence type="ECO:0000256" key="7">
    <source>
        <dbReference type="PROSITE-ProRule" id="PRU00169"/>
    </source>
</evidence>
<dbReference type="CDD" id="cd00082">
    <property type="entry name" value="HisKA"/>
    <property type="match status" value="1"/>
</dbReference>
<dbReference type="InterPro" id="IPR004358">
    <property type="entry name" value="Sig_transdc_His_kin-like_C"/>
</dbReference>
<name>A0ABV5F9K1_9FLAO</name>
<dbReference type="InterPro" id="IPR013783">
    <property type="entry name" value="Ig-like_fold"/>
</dbReference>
<dbReference type="SMART" id="SM00342">
    <property type="entry name" value="HTH_ARAC"/>
    <property type="match status" value="1"/>
</dbReference>
<dbReference type="PROSITE" id="PS01124">
    <property type="entry name" value="HTH_ARAC_FAMILY_2"/>
    <property type="match status" value="1"/>
</dbReference>
<feature type="chain" id="PRO_5045729624" description="histidine kinase" evidence="8">
    <location>
        <begin position="23"/>
        <end position="1374"/>
    </location>
</feature>
<keyword evidence="5" id="KW-0238">DNA-binding</keyword>
<evidence type="ECO:0000259" key="11">
    <source>
        <dbReference type="PROSITE" id="PS50110"/>
    </source>
</evidence>
<dbReference type="InterPro" id="IPR003594">
    <property type="entry name" value="HATPase_dom"/>
</dbReference>
<organism evidence="12 13">
    <name type="scientific">Mariniflexile ostreae</name>
    <dbReference type="NCBI Taxonomy" id="1520892"/>
    <lineage>
        <taxon>Bacteria</taxon>
        <taxon>Pseudomonadati</taxon>
        <taxon>Bacteroidota</taxon>
        <taxon>Flavobacteriia</taxon>
        <taxon>Flavobacteriales</taxon>
        <taxon>Flavobacteriaceae</taxon>
        <taxon>Mariniflexile</taxon>
    </lineage>
</organism>
<dbReference type="SUPFAM" id="SSF52172">
    <property type="entry name" value="CheY-like"/>
    <property type="match status" value="1"/>
</dbReference>
<dbReference type="SUPFAM" id="SSF47384">
    <property type="entry name" value="Homodimeric domain of signal transducing histidine kinase"/>
    <property type="match status" value="1"/>
</dbReference>
<dbReference type="PANTHER" id="PTHR43547">
    <property type="entry name" value="TWO-COMPONENT HISTIDINE KINASE"/>
    <property type="match status" value="1"/>
</dbReference>
<sequence length="1374" mass="156807">MIFRFYISSIFIIIAITTSAVAQQANSTSENLTFKNYTTKDGLSQSSVVSIVQDTNGFLWFGTRYGLNKFDGHTFKTYNYNAEDKNSLTHNWITFLHVDAQDTLWIGTKNGLNTYSPEKDNFNRFKENDKLYYEKEVWDLKSKDSTYLWIATNQGLDRLNIKTKHIFSFKHDKFKEYGLSSNEIKAILPTKNGTVWICTKDGIDLFKPNSNSFENFTYPNNKAPNLTKNSTVTLFEDKNGDVWLGYDEGLALFDKKKNLFQNYRFKSKTYISSAVRTICEDKFGALWVGAYDGLYQLNKDKTSFKKNVHDITNPNSLSQNSIYKITEDNRGDLWIGTWAGGINYINRSTNFFETIHSGIYPINLNYKVVSSIVEDSNENLWVGTEGGGINFYNKNTHQFEYFTHNPNDKNSISSNNIKAILLDHSGNLWIGTHDAGVNFLDPKKRPFHFIKYTHQQGDKHSLSNNKITAILEDEFHNIWVGTNASGLYLYDALKQEFVKIPDPHNYIGDFVITITKSENKNLLYIGGAYGLTVFDVSSKKIKPLDYKNGKKSNYNINQVASVLTLPHNNIWVGTEGDGLYNYNTSTKESKRYGVKQGLPDEVVYGILSDDDDNLWVSTNKGLARFSLKDKTIKNFNVSDDLKNNEFNYGAYLKLANGNLAFGSTNGLTLFNPKKIEDDNFIPSPIITGIKIRNKPDIKYVHANEVIVLEHNQNDFSLSFVALGYSKPQKNQYSYTLEGFDSGWNFSGNTKTASYTNLNPGEYVFKVKASNSDGVWNATPTLVTLTVLSPFWKTWMAYTLYFITFITLFLILRKYTLIRIKEHNELKLERLGKKHSEEANRLKLQLFTNISHDFRTPLTLMVGPLKRLIDDTDTDTKSQLKLQGIYRNVNILLQLINQLLDFRKSEVGKLTVSVSEVALIPFIKNIKLSFEELAKEKEIDFKLYTKGSFDDIWLDTIEMKKVFFNILSNAFKFTPQNGKITINLSMETKSVNKKTLNFLKITVQDTGRGIPKDNIAFVFDRYFQFGKKNELQTGTGVGLALAKDIIELHHGHIEFTSKENEGSCITISLLTGKSHFSKEEIRKVSESKTQSIGILQHYEPTVINTDLAEKNNSITEPVLSNSLQTILIVEDNLEIRNFMKSIFKNIYNVLEATNGEMGIRMAASESVDLIISDIMMPKMDGIKMCSLLKLDIKTSHIPIILLTARVSSKTQRKGYKTGADAYITKPFDAELLILQIGNLLKSRQKLIDKFKKDILIEPKKITVVSTDEIFLEKAMKIIEDNLSNPDFNVNTLTEKINMSQSVLYRKFKALTGHSSSEFIRIIRIKKASQLILKTNMSVIEVADDVGFNDIKYFRKCFKDNFKMTPSAYRKSQIKD</sequence>
<dbReference type="InterPro" id="IPR036890">
    <property type="entry name" value="HATPase_C_sf"/>
</dbReference>
<dbReference type="InterPro" id="IPR018060">
    <property type="entry name" value="HTH_AraC"/>
</dbReference>
<evidence type="ECO:0000256" key="1">
    <source>
        <dbReference type="ARBA" id="ARBA00000085"/>
    </source>
</evidence>
<feature type="domain" description="HTH araC/xylS-type" evidence="9">
    <location>
        <begin position="1271"/>
        <end position="1370"/>
    </location>
</feature>
<dbReference type="InterPro" id="IPR018062">
    <property type="entry name" value="HTH_AraC-typ_CS"/>
</dbReference>
<dbReference type="PROSITE" id="PS50110">
    <property type="entry name" value="RESPONSE_REGULATORY"/>
    <property type="match status" value="1"/>
</dbReference>
<dbReference type="Pfam" id="PF02518">
    <property type="entry name" value="HATPase_c"/>
    <property type="match status" value="1"/>
</dbReference>
<accession>A0ABV5F9K1</accession>
<feature type="signal peptide" evidence="8">
    <location>
        <begin position="1"/>
        <end position="22"/>
    </location>
</feature>
<dbReference type="EMBL" id="JBHMFC010000015">
    <property type="protein sequence ID" value="MFB9056130.1"/>
    <property type="molecule type" value="Genomic_DNA"/>
</dbReference>
<dbReference type="SMART" id="SM00388">
    <property type="entry name" value="HisKA"/>
    <property type="match status" value="1"/>
</dbReference>
<keyword evidence="13" id="KW-1185">Reference proteome</keyword>
<dbReference type="PROSITE" id="PS00041">
    <property type="entry name" value="HTH_ARAC_FAMILY_1"/>
    <property type="match status" value="1"/>
</dbReference>
<dbReference type="Proteomes" id="UP001589585">
    <property type="component" value="Unassembled WGS sequence"/>
</dbReference>
<keyword evidence="6" id="KW-0804">Transcription</keyword>
<comment type="catalytic activity">
    <reaction evidence="1">
        <text>ATP + protein L-histidine = ADP + protein N-phospho-L-histidine.</text>
        <dbReference type="EC" id="2.7.13.3"/>
    </reaction>
</comment>
<dbReference type="SUPFAM" id="SSF55874">
    <property type="entry name" value="ATPase domain of HSP90 chaperone/DNA topoisomerase II/histidine kinase"/>
    <property type="match status" value="1"/>
</dbReference>
<keyword evidence="3 7" id="KW-0597">Phosphoprotein</keyword>
<dbReference type="PROSITE" id="PS50109">
    <property type="entry name" value="HIS_KIN"/>
    <property type="match status" value="1"/>
</dbReference>
<dbReference type="PANTHER" id="PTHR43547:SF2">
    <property type="entry name" value="HYBRID SIGNAL TRANSDUCTION HISTIDINE KINASE C"/>
    <property type="match status" value="1"/>
</dbReference>
<evidence type="ECO:0000259" key="9">
    <source>
        <dbReference type="PROSITE" id="PS01124"/>
    </source>
</evidence>
<dbReference type="Pfam" id="PF12833">
    <property type="entry name" value="HTH_18"/>
    <property type="match status" value="1"/>
</dbReference>
<reference evidence="12 13" key="1">
    <citation type="submission" date="2024-09" db="EMBL/GenBank/DDBJ databases">
        <authorList>
            <person name="Sun Q."/>
            <person name="Mori K."/>
        </authorList>
    </citation>
    <scope>NUCLEOTIDE SEQUENCE [LARGE SCALE GENOMIC DNA]</scope>
    <source>
        <strain evidence="12 13">CECT 8622</strain>
    </source>
</reference>
<dbReference type="Gene3D" id="2.130.10.10">
    <property type="entry name" value="YVTN repeat-like/Quinoprotein amine dehydrogenase"/>
    <property type="match status" value="4"/>
</dbReference>
<dbReference type="SUPFAM" id="SSF46689">
    <property type="entry name" value="Homeodomain-like"/>
    <property type="match status" value="1"/>
</dbReference>
<dbReference type="InterPro" id="IPR001789">
    <property type="entry name" value="Sig_transdc_resp-reg_receiver"/>
</dbReference>
<protein>
    <recommendedName>
        <fullName evidence="2">histidine kinase</fullName>
        <ecNumber evidence="2">2.7.13.3</ecNumber>
    </recommendedName>
</protein>
<evidence type="ECO:0000256" key="6">
    <source>
        <dbReference type="ARBA" id="ARBA00023163"/>
    </source>
</evidence>
<evidence type="ECO:0000256" key="3">
    <source>
        <dbReference type="ARBA" id="ARBA00022553"/>
    </source>
</evidence>
<dbReference type="Pfam" id="PF00072">
    <property type="entry name" value="Response_reg"/>
    <property type="match status" value="1"/>
</dbReference>
<dbReference type="InterPro" id="IPR015943">
    <property type="entry name" value="WD40/YVTN_repeat-like_dom_sf"/>
</dbReference>
<dbReference type="InterPro" id="IPR009057">
    <property type="entry name" value="Homeodomain-like_sf"/>
</dbReference>
<dbReference type="Gene3D" id="2.60.40.10">
    <property type="entry name" value="Immunoglobulins"/>
    <property type="match status" value="1"/>
</dbReference>
<dbReference type="Pfam" id="PF00512">
    <property type="entry name" value="HisKA"/>
    <property type="match status" value="1"/>
</dbReference>
<dbReference type="InterPro" id="IPR005467">
    <property type="entry name" value="His_kinase_dom"/>
</dbReference>
<dbReference type="EC" id="2.7.13.3" evidence="2"/>
<dbReference type="InterPro" id="IPR036097">
    <property type="entry name" value="HisK_dim/P_sf"/>
</dbReference>
<feature type="domain" description="Histidine kinase" evidence="10">
    <location>
        <begin position="848"/>
        <end position="1072"/>
    </location>
</feature>
<dbReference type="Gene3D" id="1.10.10.60">
    <property type="entry name" value="Homeodomain-like"/>
    <property type="match status" value="2"/>
</dbReference>
<evidence type="ECO:0000256" key="4">
    <source>
        <dbReference type="ARBA" id="ARBA00023015"/>
    </source>
</evidence>
<evidence type="ECO:0000256" key="5">
    <source>
        <dbReference type="ARBA" id="ARBA00023125"/>
    </source>
</evidence>
<feature type="domain" description="Response regulatory" evidence="11">
    <location>
        <begin position="1124"/>
        <end position="1239"/>
    </location>
</feature>
<dbReference type="CDD" id="cd17574">
    <property type="entry name" value="REC_OmpR"/>
    <property type="match status" value="1"/>
</dbReference>
<dbReference type="RefSeq" id="WP_379860330.1">
    <property type="nucleotide sequence ID" value="NZ_JBHMFC010000015.1"/>
</dbReference>
<dbReference type="Gene3D" id="1.10.287.130">
    <property type="match status" value="1"/>
</dbReference>
<evidence type="ECO:0000256" key="2">
    <source>
        <dbReference type="ARBA" id="ARBA00012438"/>
    </source>
</evidence>
<dbReference type="PRINTS" id="PR00344">
    <property type="entry name" value="BCTRLSENSOR"/>
</dbReference>
<keyword evidence="4" id="KW-0805">Transcription regulation</keyword>
<proteinExistence type="predicted"/>
<dbReference type="Pfam" id="PF07494">
    <property type="entry name" value="Reg_prop"/>
    <property type="match status" value="7"/>
</dbReference>
<comment type="caution">
    <text evidence="12">The sequence shown here is derived from an EMBL/GenBank/DDBJ whole genome shotgun (WGS) entry which is preliminary data.</text>
</comment>
<dbReference type="SMART" id="SM00387">
    <property type="entry name" value="HATPase_c"/>
    <property type="match status" value="1"/>
</dbReference>
<dbReference type="Pfam" id="PF07495">
    <property type="entry name" value="Y_Y_Y"/>
    <property type="match status" value="1"/>
</dbReference>
<evidence type="ECO:0000256" key="8">
    <source>
        <dbReference type="SAM" id="SignalP"/>
    </source>
</evidence>
<evidence type="ECO:0000313" key="13">
    <source>
        <dbReference type="Proteomes" id="UP001589585"/>
    </source>
</evidence>
<feature type="modified residue" description="4-aspartylphosphate" evidence="7">
    <location>
        <position position="1172"/>
    </location>
</feature>
<dbReference type="InterPro" id="IPR011123">
    <property type="entry name" value="Y_Y_Y"/>
</dbReference>
<dbReference type="CDD" id="cd00146">
    <property type="entry name" value="PKD"/>
    <property type="match status" value="1"/>
</dbReference>
<keyword evidence="8" id="KW-0732">Signal</keyword>
<gene>
    <name evidence="12" type="ORF">ACFFU9_05175</name>
</gene>
<dbReference type="Gene3D" id="3.40.50.2300">
    <property type="match status" value="1"/>
</dbReference>